<dbReference type="Proteomes" id="UP000176037">
    <property type="component" value="Unassembled WGS sequence"/>
</dbReference>
<dbReference type="GO" id="GO:0005737">
    <property type="term" value="C:cytoplasm"/>
    <property type="evidence" value="ECO:0007669"/>
    <property type="project" value="UniProtKB-SubCell"/>
</dbReference>
<keyword evidence="10" id="KW-1185">Reference proteome</keyword>
<comment type="subcellular location">
    <subcellularLocation>
        <location evidence="7">Cytoplasm</location>
    </subcellularLocation>
</comment>
<comment type="function">
    <text evidence="7">Sequence-specific endonuclease that cleaves unmethylated GATC sequences. It is involved in DNA mismatch repair.</text>
</comment>
<dbReference type="SUPFAM" id="SSF52980">
    <property type="entry name" value="Restriction endonuclease-like"/>
    <property type="match status" value="1"/>
</dbReference>
<comment type="caution">
    <text evidence="9">The sequence shown here is derived from an EMBL/GenBank/DDBJ whole genome shotgun (WGS) entry which is preliminary data.</text>
</comment>
<reference evidence="9 10" key="1">
    <citation type="submission" date="2016-09" db="EMBL/GenBank/DDBJ databases">
        <title>Alteromonas lipolytica, a new species isolated from sea water.</title>
        <authorList>
            <person name="Wu Y.-H."/>
            <person name="Cheng H."/>
            <person name="Xu X.-W."/>
        </authorList>
    </citation>
    <scope>NUCLEOTIDE SEQUENCE [LARGE SCALE GENOMIC DNA]</scope>
    <source>
        <strain evidence="9 10">JW12</strain>
    </source>
</reference>
<dbReference type="InterPro" id="IPR011335">
    <property type="entry name" value="Restrct_endonuc-II-like"/>
</dbReference>
<feature type="domain" description="DNA mismatch repair MutH/Type II restriction enzyme Sau3AI" evidence="8">
    <location>
        <begin position="56"/>
        <end position="154"/>
    </location>
</feature>
<dbReference type="RefSeq" id="WP_070176378.1">
    <property type="nucleotide sequence ID" value="NZ_BMJR01000012.1"/>
</dbReference>
<dbReference type="OrthoDB" id="5634909at2"/>
<dbReference type="NCBIfam" id="NF003458">
    <property type="entry name" value="PRK05070.1"/>
    <property type="match status" value="1"/>
</dbReference>
<evidence type="ECO:0000256" key="1">
    <source>
        <dbReference type="ARBA" id="ARBA00022490"/>
    </source>
</evidence>
<keyword evidence="4 7" id="KW-0227">DNA damage</keyword>
<dbReference type="InterPro" id="IPR004230">
    <property type="entry name" value="DNA_mismatch_repair_MutH"/>
</dbReference>
<keyword evidence="1 7" id="KW-0963">Cytoplasm</keyword>
<dbReference type="InterPro" id="IPR011337">
    <property type="entry name" value="DNA_rep_MutH/RE_typeII_Sau3AI"/>
</dbReference>
<dbReference type="Pfam" id="PF02976">
    <property type="entry name" value="MutH"/>
    <property type="match status" value="1"/>
</dbReference>
<proteinExistence type="inferred from homology"/>
<accession>A0A1E8FEY5</accession>
<dbReference type="STRING" id="1856405.BFC17_17895"/>
<evidence type="ECO:0000256" key="3">
    <source>
        <dbReference type="ARBA" id="ARBA00022759"/>
    </source>
</evidence>
<gene>
    <name evidence="7" type="primary">mutH</name>
    <name evidence="9" type="ORF">BFC17_17895</name>
</gene>
<dbReference type="GO" id="GO:0006298">
    <property type="term" value="P:mismatch repair"/>
    <property type="evidence" value="ECO:0007669"/>
    <property type="project" value="UniProtKB-UniRule"/>
</dbReference>
<evidence type="ECO:0000259" key="8">
    <source>
        <dbReference type="SMART" id="SM00927"/>
    </source>
</evidence>
<evidence type="ECO:0000256" key="5">
    <source>
        <dbReference type="ARBA" id="ARBA00022801"/>
    </source>
</evidence>
<keyword evidence="5 7" id="KW-0378">Hydrolase</keyword>
<protein>
    <recommendedName>
        <fullName evidence="7">DNA mismatch repair protein MutH</fullName>
    </recommendedName>
    <alternativeName>
        <fullName evidence="7">Methyl-directed mismatch repair protein</fullName>
    </alternativeName>
</protein>
<evidence type="ECO:0000256" key="7">
    <source>
        <dbReference type="HAMAP-Rule" id="MF_00759"/>
    </source>
</evidence>
<dbReference type="NCBIfam" id="TIGR02248">
    <property type="entry name" value="mutH_TIGR"/>
    <property type="match status" value="1"/>
</dbReference>
<dbReference type="GO" id="GO:0006304">
    <property type="term" value="P:DNA modification"/>
    <property type="evidence" value="ECO:0007669"/>
    <property type="project" value="InterPro"/>
</dbReference>
<dbReference type="InterPro" id="IPR037057">
    <property type="entry name" value="DNA_rep_MutH/T2_RE_sf"/>
</dbReference>
<organism evidence="9 10">
    <name type="scientific">Alteromonas lipolytica</name>
    <dbReference type="NCBI Taxonomy" id="1856405"/>
    <lineage>
        <taxon>Bacteria</taxon>
        <taxon>Pseudomonadati</taxon>
        <taxon>Pseudomonadota</taxon>
        <taxon>Gammaproteobacteria</taxon>
        <taxon>Alteromonadales</taxon>
        <taxon>Alteromonadaceae</taxon>
        <taxon>Alteromonas/Salinimonas group</taxon>
        <taxon>Alteromonas</taxon>
    </lineage>
</organism>
<dbReference type="GO" id="GO:0004519">
    <property type="term" value="F:endonuclease activity"/>
    <property type="evidence" value="ECO:0007669"/>
    <property type="project" value="UniProtKB-UniRule"/>
</dbReference>
<dbReference type="GO" id="GO:0003677">
    <property type="term" value="F:DNA binding"/>
    <property type="evidence" value="ECO:0007669"/>
    <property type="project" value="InterPro"/>
</dbReference>
<dbReference type="CDD" id="cd00583">
    <property type="entry name" value="MutH-like"/>
    <property type="match status" value="1"/>
</dbReference>
<evidence type="ECO:0000256" key="6">
    <source>
        <dbReference type="ARBA" id="ARBA00023204"/>
    </source>
</evidence>
<dbReference type="EMBL" id="MJIC01000011">
    <property type="protein sequence ID" value="OFI34507.1"/>
    <property type="molecule type" value="Genomic_DNA"/>
</dbReference>
<dbReference type="HAMAP" id="MF_00759">
    <property type="entry name" value="MutH"/>
    <property type="match status" value="1"/>
</dbReference>
<evidence type="ECO:0000313" key="10">
    <source>
        <dbReference type="Proteomes" id="UP000176037"/>
    </source>
</evidence>
<name>A0A1E8FEY5_9ALTE</name>
<evidence type="ECO:0000256" key="4">
    <source>
        <dbReference type="ARBA" id="ARBA00022763"/>
    </source>
</evidence>
<comment type="similarity">
    <text evidence="7">Belongs to the MutH family.</text>
</comment>
<sequence length="225" mass="24975">MQVPTSAPQDLAELESRAQAIAGFSLGELAALASIAIPADFKRHKGWTGQLIETWLGATAGSKPQQDFPELGVELKTLPINQYGQPLETTYVCYAPLKLPPLSSWETSNVKNKLQCVLWVPVEGERQIPVAERRIATPFLWQPSPAQEAMLKQDWEELTELIALGQVESVTARHGEVMQLRPKAASGQVLTDALDAQGNRIQTRPRGFYLRKQFTGFILESHFAR</sequence>
<keyword evidence="2 7" id="KW-0540">Nuclease</keyword>
<dbReference type="Gene3D" id="3.40.600.10">
    <property type="entry name" value="DNA mismatch repair MutH/Restriction endonuclease, type II"/>
    <property type="match status" value="1"/>
</dbReference>
<evidence type="ECO:0000256" key="2">
    <source>
        <dbReference type="ARBA" id="ARBA00022722"/>
    </source>
</evidence>
<dbReference type="SMART" id="SM00927">
    <property type="entry name" value="MutH"/>
    <property type="match status" value="1"/>
</dbReference>
<dbReference type="AlphaFoldDB" id="A0A1E8FEY5"/>
<keyword evidence="6 7" id="KW-0234">DNA repair</keyword>
<evidence type="ECO:0000313" key="9">
    <source>
        <dbReference type="EMBL" id="OFI34507.1"/>
    </source>
</evidence>
<dbReference type="GO" id="GO:0016787">
    <property type="term" value="F:hydrolase activity"/>
    <property type="evidence" value="ECO:0007669"/>
    <property type="project" value="UniProtKB-KW"/>
</dbReference>
<keyword evidence="3 7" id="KW-0255">Endonuclease</keyword>